<evidence type="ECO:0000313" key="2">
    <source>
        <dbReference type="EMBL" id="MDK4335154.1"/>
    </source>
</evidence>
<feature type="compositionally biased region" description="Low complexity" evidence="1">
    <location>
        <begin position="58"/>
        <end position="70"/>
    </location>
</feature>
<reference evidence="2" key="1">
    <citation type="submission" date="2023-05" db="EMBL/GenBank/DDBJ databases">
        <title>Metabolic capabilities are highly conserved among human nasal-associated Corynebacterium species in pangenomic analyses.</title>
        <authorList>
            <person name="Tran T.H."/>
            <person name="Roberts A.Q."/>
            <person name="Escapa I.F."/>
            <person name="Gao W."/>
            <person name="Conlan S."/>
            <person name="Kong H."/>
            <person name="Segre J.A."/>
            <person name="Kelly M.S."/>
            <person name="Lemon K.P."/>
        </authorList>
    </citation>
    <scope>NUCLEOTIDE SEQUENCE</scope>
    <source>
        <strain evidence="2">KPL2618</strain>
    </source>
</reference>
<dbReference type="RefSeq" id="WP_005281832.1">
    <property type="nucleotide sequence ID" value="NZ_CP100374.1"/>
</dbReference>
<feature type="compositionally biased region" description="Acidic residues" evidence="1">
    <location>
        <begin position="130"/>
        <end position="145"/>
    </location>
</feature>
<organism evidence="2 3">
    <name type="scientific">Corynebacterium accolens</name>
    <dbReference type="NCBI Taxonomy" id="38284"/>
    <lineage>
        <taxon>Bacteria</taxon>
        <taxon>Bacillati</taxon>
        <taxon>Actinomycetota</taxon>
        <taxon>Actinomycetes</taxon>
        <taxon>Mycobacteriales</taxon>
        <taxon>Corynebacteriaceae</taxon>
        <taxon>Corynebacterium</taxon>
    </lineage>
</organism>
<name>A0AAP4BYT4_9CORY</name>
<dbReference type="EMBL" id="JASNVU010000008">
    <property type="protein sequence ID" value="MDK4335154.1"/>
    <property type="molecule type" value="Genomic_DNA"/>
</dbReference>
<evidence type="ECO:0000256" key="1">
    <source>
        <dbReference type="SAM" id="MobiDB-lite"/>
    </source>
</evidence>
<sequence length="205" mass="21805">MAKETARALGHEVDVDREKFTYLASTDAEGNKIESGKAAGAGVAGAAAGGAAAASAAATASADEQNDAAAQSDYEPKNHVVTGAEEEHVGTAAEQPDLQEQLDEGNADYEPSQHVVGEAEEEHIGTAPEQPEENAADDERDDFDDLKDKVTEAGNVVEEAINRAKDFVEDKAQEYQEGSGKKGGFFDRVKDVVREARDNLDEKRK</sequence>
<dbReference type="Proteomes" id="UP001230317">
    <property type="component" value="Unassembled WGS sequence"/>
</dbReference>
<feature type="region of interest" description="Disordered" evidence="1">
    <location>
        <begin position="58"/>
        <end position="154"/>
    </location>
</feature>
<gene>
    <name evidence="2" type="ORF">QPX58_06965</name>
</gene>
<protein>
    <submittedName>
        <fullName evidence="2">Kinesin</fullName>
    </submittedName>
</protein>
<accession>A0AAP4BYT4</accession>
<dbReference type="AlphaFoldDB" id="A0AAP4BYT4"/>
<comment type="caution">
    <text evidence="2">The sequence shown here is derived from an EMBL/GenBank/DDBJ whole genome shotgun (WGS) entry which is preliminary data.</text>
</comment>
<proteinExistence type="predicted"/>
<evidence type="ECO:0000313" key="3">
    <source>
        <dbReference type="Proteomes" id="UP001230317"/>
    </source>
</evidence>